<feature type="region of interest" description="Disordered" evidence="2">
    <location>
        <begin position="100"/>
        <end position="145"/>
    </location>
</feature>
<feature type="compositionally biased region" description="Low complexity" evidence="2">
    <location>
        <begin position="22"/>
        <end position="39"/>
    </location>
</feature>
<dbReference type="Pfam" id="PF08238">
    <property type="entry name" value="Sel1"/>
    <property type="match status" value="4"/>
</dbReference>
<dbReference type="SUPFAM" id="SSF81901">
    <property type="entry name" value="HCP-like"/>
    <property type="match status" value="2"/>
</dbReference>
<evidence type="ECO:0000313" key="4">
    <source>
        <dbReference type="Proteomes" id="UP000318582"/>
    </source>
</evidence>
<keyword evidence="4" id="KW-1185">Reference proteome</keyword>
<evidence type="ECO:0000256" key="2">
    <source>
        <dbReference type="SAM" id="MobiDB-lite"/>
    </source>
</evidence>
<dbReference type="PANTHER" id="PTHR46430">
    <property type="entry name" value="PROTEIN SKT5-RELATED"/>
    <property type="match status" value="1"/>
</dbReference>
<dbReference type="SMART" id="SM00671">
    <property type="entry name" value="SEL1"/>
    <property type="match status" value="3"/>
</dbReference>
<evidence type="ECO:0000256" key="1">
    <source>
        <dbReference type="ARBA" id="ARBA00022737"/>
    </source>
</evidence>
<keyword evidence="1" id="KW-0677">Repeat</keyword>
<dbReference type="Proteomes" id="UP000318582">
    <property type="component" value="Unassembled WGS sequence"/>
</dbReference>
<organism evidence="3 4">
    <name type="scientific">Powellomyces hirtus</name>
    <dbReference type="NCBI Taxonomy" id="109895"/>
    <lineage>
        <taxon>Eukaryota</taxon>
        <taxon>Fungi</taxon>
        <taxon>Fungi incertae sedis</taxon>
        <taxon>Chytridiomycota</taxon>
        <taxon>Chytridiomycota incertae sedis</taxon>
        <taxon>Chytridiomycetes</taxon>
        <taxon>Spizellomycetales</taxon>
        <taxon>Powellomycetaceae</taxon>
        <taxon>Powellomyces</taxon>
    </lineage>
</organism>
<dbReference type="Gene3D" id="1.25.40.10">
    <property type="entry name" value="Tetratricopeptide repeat domain"/>
    <property type="match status" value="1"/>
</dbReference>
<evidence type="ECO:0000313" key="3">
    <source>
        <dbReference type="EMBL" id="TPX58630.1"/>
    </source>
</evidence>
<feature type="compositionally biased region" description="Low complexity" evidence="2">
    <location>
        <begin position="119"/>
        <end position="145"/>
    </location>
</feature>
<comment type="caution">
    <text evidence="3">The sequence shown here is derived from an EMBL/GenBank/DDBJ whole genome shotgun (WGS) entry which is preliminary data.</text>
</comment>
<dbReference type="AlphaFoldDB" id="A0A507E6D2"/>
<dbReference type="InterPro" id="IPR051726">
    <property type="entry name" value="Chitin_Synth_Reg"/>
</dbReference>
<accession>A0A507E6D2</accession>
<dbReference type="EMBL" id="QEAQ01000034">
    <property type="protein sequence ID" value="TPX58630.1"/>
    <property type="molecule type" value="Genomic_DNA"/>
</dbReference>
<proteinExistence type="predicted"/>
<gene>
    <name evidence="3" type="ORF">PhCBS80983_g03029</name>
</gene>
<name>A0A507E6D2_9FUNG</name>
<sequence>MTLGKLFRSSESLRRPSRRRSSSASQHPGSQQPSTSVTPPSTPPPPTLHKRQDSGCSTCSSTTSETLANLAIYTRSPKQALYVLYRLKELKRAAAGLAADDDKLQTPPPSNGPSASFCPLSNRLSNSSSTTTSSSSSSSSPRTSTDSAYLTYAKYILSHAHRLEFDRHIWLQEAIDILKHLASKHIPAAQALYADLLTDGPPSCTNDDPSNPLLLQRDNEGAFRLYRKAAAAGIPDAAYRAAMMIRDRRVPWGGDTKTESDKLLRAAAKEKHPAALQVLAQDLLTPRRKSSKADLERGLRFLVDAAHNATKQYPQPLHDLALIYDRGVPELAIQPDPDSALNLLLDAADMGYAPAMHTLGKRYAADSTSSTPHTENNEAQMVHYLSRAAALAHPPSQLALSKLYLTGVPAANLPRDPAQAFILARAAALAGNPAAMCVVAIFVANQHVVRCADPQREARMWLTRAVQAGSQTAKRHLSRLDSTGAL</sequence>
<dbReference type="PANTHER" id="PTHR46430:SF1">
    <property type="entry name" value="CHITIN SYNTHASE REGULATOR SKT5-RELATED"/>
    <property type="match status" value="1"/>
</dbReference>
<dbReference type="InterPro" id="IPR006597">
    <property type="entry name" value="Sel1-like"/>
</dbReference>
<protein>
    <submittedName>
        <fullName evidence="3">Uncharacterized protein</fullName>
    </submittedName>
</protein>
<dbReference type="InterPro" id="IPR011990">
    <property type="entry name" value="TPR-like_helical_dom_sf"/>
</dbReference>
<dbReference type="STRING" id="109895.A0A507E6D2"/>
<reference evidence="3 4" key="1">
    <citation type="journal article" date="2019" name="Sci. Rep.">
        <title>Comparative genomics of chytrid fungi reveal insights into the obligate biotrophic and pathogenic lifestyle of Synchytrium endobioticum.</title>
        <authorList>
            <person name="van de Vossenberg B.T.L.H."/>
            <person name="Warris S."/>
            <person name="Nguyen H.D.T."/>
            <person name="van Gent-Pelzer M.P.E."/>
            <person name="Joly D.L."/>
            <person name="van de Geest H.C."/>
            <person name="Bonants P.J.M."/>
            <person name="Smith D.S."/>
            <person name="Levesque C.A."/>
            <person name="van der Lee T.A.J."/>
        </authorList>
    </citation>
    <scope>NUCLEOTIDE SEQUENCE [LARGE SCALE GENOMIC DNA]</scope>
    <source>
        <strain evidence="3 4">CBS 809.83</strain>
    </source>
</reference>
<feature type="region of interest" description="Disordered" evidence="2">
    <location>
        <begin position="1"/>
        <end position="60"/>
    </location>
</feature>